<dbReference type="HOGENOM" id="CLU_056221_1_0_1"/>
<reference evidence="1 2" key="1">
    <citation type="journal article" date="2011" name="J. Gen. Appl. Microbiol.">
        <title>Draft genome sequencing of the enigmatic basidiomycete Mixia osmundae.</title>
        <authorList>
            <person name="Nishida H."/>
            <person name="Nagatsuka Y."/>
            <person name="Sugiyama J."/>
        </authorList>
    </citation>
    <scope>NUCLEOTIDE SEQUENCE [LARGE SCALE GENOMIC DNA]</scope>
    <source>
        <strain evidence="2">CBS 9802 / IAM 14324 / JCM 22182 / KY 12970</strain>
    </source>
</reference>
<dbReference type="Proteomes" id="UP000009131">
    <property type="component" value="Unassembled WGS sequence"/>
</dbReference>
<keyword evidence="2" id="KW-1185">Reference proteome</keyword>
<proteinExistence type="predicted"/>
<protein>
    <recommendedName>
        <fullName evidence="3">Phosphatidylglycerophosphatase GEP4, mitochondrial</fullName>
    </recommendedName>
</protein>
<reference evidence="1 2" key="2">
    <citation type="journal article" date="2012" name="Open Biol.">
        <title>Characteristics of nucleosomes and linker DNA regions on the genome of the basidiomycete Mixia osmundae revealed by mono- and dinucleosome mapping.</title>
        <authorList>
            <person name="Nishida H."/>
            <person name="Kondo S."/>
            <person name="Matsumoto T."/>
            <person name="Suzuki Y."/>
            <person name="Yoshikawa H."/>
            <person name="Taylor T.D."/>
            <person name="Sugiyama J."/>
        </authorList>
    </citation>
    <scope>NUCLEOTIDE SEQUENCE [LARGE SCALE GENOMIC DNA]</scope>
    <source>
        <strain evidence="2">CBS 9802 / IAM 14324 / JCM 22182 / KY 12970</strain>
    </source>
</reference>
<dbReference type="InParanoid" id="G7E466"/>
<dbReference type="GO" id="GO:0008962">
    <property type="term" value="F:phosphatidylglycerophosphatase activity"/>
    <property type="evidence" value="ECO:0007669"/>
    <property type="project" value="InterPro"/>
</dbReference>
<dbReference type="OrthoDB" id="198652at2759"/>
<dbReference type="OMA" id="MLMANMM"/>
<dbReference type="RefSeq" id="XP_014568282.1">
    <property type="nucleotide sequence ID" value="XM_014712796.1"/>
</dbReference>
<organism evidence="1 2">
    <name type="scientific">Mixia osmundae (strain CBS 9802 / IAM 14324 / JCM 22182 / KY 12970)</name>
    <dbReference type="NCBI Taxonomy" id="764103"/>
    <lineage>
        <taxon>Eukaryota</taxon>
        <taxon>Fungi</taxon>
        <taxon>Dikarya</taxon>
        <taxon>Basidiomycota</taxon>
        <taxon>Pucciniomycotina</taxon>
        <taxon>Mixiomycetes</taxon>
        <taxon>Mixiales</taxon>
        <taxon>Mixiaceae</taxon>
        <taxon>Mixia</taxon>
    </lineage>
</organism>
<dbReference type="EMBL" id="BABT02000129">
    <property type="protein sequence ID" value="GAA97626.1"/>
    <property type="molecule type" value="Genomic_DNA"/>
</dbReference>
<dbReference type="AlphaFoldDB" id="G7E466"/>
<name>G7E466_MIXOS</name>
<evidence type="ECO:0000313" key="1">
    <source>
        <dbReference type="EMBL" id="GAA97626.1"/>
    </source>
</evidence>
<dbReference type="FunCoup" id="G7E466">
    <property type="interactions" value="185"/>
</dbReference>
<evidence type="ECO:0008006" key="3">
    <source>
        <dbReference type="Google" id="ProtNLM"/>
    </source>
</evidence>
<comment type="caution">
    <text evidence="1">The sequence shown here is derived from an EMBL/GenBank/DDBJ whole genome shotgun (WGS) entry which is preliminary data.</text>
</comment>
<sequence length="226" mass="24944">MINWQGVFGVLRAAFRPELLQPRLVIPDIRSLDSLALRRHGFTGIVIDKDNCITMPHHDELLPELSQAWRELLDTFGPASVLIVSNSAGTVDDPGLIQAESVSRTLGVPVLVHARKKPGCARDVEQYFLGHADQTVARVVDVAQSRLGASQLAPPRLAVIGDRVLTDTVLANRLHSLNAVGILTTRVWTRESLGTRFMRSMEMLALRALRTRNDADLLVCLLPHAR</sequence>
<accession>G7E466</accession>
<evidence type="ECO:0000313" key="2">
    <source>
        <dbReference type="Proteomes" id="UP000009131"/>
    </source>
</evidence>
<dbReference type="InterPro" id="IPR027706">
    <property type="entry name" value="PGP_Pase"/>
</dbReference>
<dbReference type="Pfam" id="PF09419">
    <property type="entry name" value="PGP_phosphatase"/>
    <property type="match status" value="1"/>
</dbReference>
<dbReference type="eggNOG" id="KOG2961">
    <property type="taxonomic scope" value="Eukaryota"/>
</dbReference>
<dbReference type="STRING" id="764103.G7E466"/>
<gene>
    <name evidence="1" type="primary">Mo04304</name>
    <name evidence="1" type="ORF">E5Q_04304</name>
</gene>